<dbReference type="EMBL" id="JACMSC010000007">
    <property type="protein sequence ID" value="KAG6515959.1"/>
    <property type="molecule type" value="Genomic_DNA"/>
</dbReference>
<accession>A0A8J5LFR0</accession>
<reference evidence="4 5" key="1">
    <citation type="submission" date="2020-08" db="EMBL/GenBank/DDBJ databases">
        <title>Plant Genome Project.</title>
        <authorList>
            <person name="Zhang R.-G."/>
        </authorList>
    </citation>
    <scope>NUCLEOTIDE SEQUENCE [LARGE SCALE GENOMIC DNA]</scope>
    <source>
        <tissue evidence="4">Rhizome</tissue>
    </source>
</reference>
<dbReference type="Proteomes" id="UP000734854">
    <property type="component" value="Unassembled WGS sequence"/>
</dbReference>
<gene>
    <name evidence="4" type="ORF">ZIOFF_026405</name>
</gene>
<evidence type="ECO:0000256" key="1">
    <source>
        <dbReference type="ARBA" id="ARBA00022857"/>
    </source>
</evidence>
<feature type="compositionally biased region" description="Polar residues" evidence="3">
    <location>
        <begin position="16"/>
        <end position="32"/>
    </location>
</feature>
<name>A0A8J5LFR0_ZINOF</name>
<evidence type="ECO:0000313" key="5">
    <source>
        <dbReference type="Proteomes" id="UP000734854"/>
    </source>
</evidence>
<dbReference type="Gene3D" id="3.40.50.720">
    <property type="entry name" value="NAD(P)-binding Rossmann-like Domain"/>
    <property type="match status" value="1"/>
</dbReference>
<dbReference type="SUPFAM" id="SSF51735">
    <property type="entry name" value="NAD(P)-binding Rossmann-fold domains"/>
    <property type="match status" value="1"/>
</dbReference>
<dbReference type="InterPro" id="IPR002347">
    <property type="entry name" value="SDR_fam"/>
</dbReference>
<evidence type="ECO:0008006" key="6">
    <source>
        <dbReference type="Google" id="ProtNLM"/>
    </source>
</evidence>
<feature type="region of interest" description="Disordered" evidence="3">
    <location>
        <begin position="1"/>
        <end position="44"/>
    </location>
</feature>
<evidence type="ECO:0000256" key="2">
    <source>
        <dbReference type="ARBA" id="ARBA00023002"/>
    </source>
</evidence>
<organism evidence="4 5">
    <name type="scientific">Zingiber officinale</name>
    <name type="common">Ginger</name>
    <name type="synonym">Amomum zingiber</name>
    <dbReference type="NCBI Taxonomy" id="94328"/>
    <lineage>
        <taxon>Eukaryota</taxon>
        <taxon>Viridiplantae</taxon>
        <taxon>Streptophyta</taxon>
        <taxon>Embryophyta</taxon>
        <taxon>Tracheophyta</taxon>
        <taxon>Spermatophyta</taxon>
        <taxon>Magnoliopsida</taxon>
        <taxon>Liliopsida</taxon>
        <taxon>Zingiberales</taxon>
        <taxon>Zingiberaceae</taxon>
        <taxon>Zingiber</taxon>
    </lineage>
</organism>
<evidence type="ECO:0000256" key="3">
    <source>
        <dbReference type="SAM" id="MobiDB-lite"/>
    </source>
</evidence>
<comment type="caution">
    <text evidence="4">The sequence shown here is derived from an EMBL/GenBank/DDBJ whole genome shotgun (WGS) entry which is preliminary data.</text>
</comment>
<dbReference type="AlphaFoldDB" id="A0A8J5LFR0"/>
<dbReference type="InterPro" id="IPR045000">
    <property type="entry name" value="TR"/>
</dbReference>
<dbReference type="Pfam" id="PF13561">
    <property type="entry name" value="adh_short_C2"/>
    <property type="match status" value="1"/>
</dbReference>
<dbReference type="InterPro" id="IPR036291">
    <property type="entry name" value="NAD(P)-bd_dom_sf"/>
</dbReference>
<sequence length="116" mass="12630">MACPCTAPAMERSTRSPEASPTRGSSTTSAPTASHLDPSKPPCSNSEKKMFFFVIGLRQALDDESLTMRRRRIPAGRLREPEEVAALVAFLCMPGARYINRQVICADGGRTINGNF</sequence>
<evidence type="ECO:0000313" key="4">
    <source>
        <dbReference type="EMBL" id="KAG6515959.1"/>
    </source>
</evidence>
<keyword evidence="2" id="KW-0560">Oxidoreductase</keyword>
<dbReference type="GO" id="GO:0016491">
    <property type="term" value="F:oxidoreductase activity"/>
    <property type="evidence" value="ECO:0007669"/>
    <property type="project" value="UniProtKB-KW"/>
</dbReference>
<dbReference type="PANTHER" id="PTHR42898:SF6">
    <property type="entry name" value="NADP-DEPENDENT MANNITOL DEHYDROGENASE"/>
    <property type="match status" value="1"/>
</dbReference>
<protein>
    <recommendedName>
        <fullName evidence="6">SDR family oxidoreductase</fullName>
    </recommendedName>
</protein>
<keyword evidence="5" id="KW-1185">Reference proteome</keyword>
<proteinExistence type="predicted"/>
<keyword evidence="1" id="KW-0521">NADP</keyword>
<dbReference type="PANTHER" id="PTHR42898">
    <property type="entry name" value="TROPINONE REDUCTASE"/>
    <property type="match status" value="1"/>
</dbReference>